<evidence type="ECO:0000313" key="2">
    <source>
        <dbReference type="EMBL" id="KAF1997746.1"/>
    </source>
</evidence>
<keyword evidence="3" id="KW-1185">Reference proteome</keyword>
<dbReference type="PANTHER" id="PTHR24118">
    <property type="entry name" value="POTE ANKYRIN DOMAIN"/>
    <property type="match status" value="1"/>
</dbReference>
<proteinExistence type="predicted"/>
<dbReference type="Pfam" id="PF12796">
    <property type="entry name" value="Ank_2"/>
    <property type="match status" value="1"/>
</dbReference>
<dbReference type="Proteomes" id="UP000799779">
    <property type="component" value="Unassembled WGS sequence"/>
</dbReference>
<dbReference type="EMBL" id="ML977610">
    <property type="protein sequence ID" value="KAF1997746.1"/>
    <property type="molecule type" value="Genomic_DNA"/>
</dbReference>
<name>A0A6A5WJA4_9PLEO</name>
<dbReference type="SMART" id="SM00248">
    <property type="entry name" value="ANK"/>
    <property type="match status" value="12"/>
</dbReference>
<evidence type="ECO:0000256" key="1">
    <source>
        <dbReference type="PROSITE-ProRule" id="PRU00023"/>
    </source>
</evidence>
<protein>
    <recommendedName>
        <fullName evidence="4">Ankyrin</fullName>
    </recommendedName>
</protein>
<dbReference type="OrthoDB" id="3182339at2759"/>
<dbReference type="PROSITE" id="PS50297">
    <property type="entry name" value="ANK_REP_REGION"/>
    <property type="match status" value="1"/>
</dbReference>
<dbReference type="PROSITE" id="PS50088">
    <property type="entry name" value="ANK_REPEAT"/>
    <property type="match status" value="1"/>
</dbReference>
<dbReference type="PANTHER" id="PTHR24118:SF99">
    <property type="entry name" value="POTE ANKYRIN DOMAIN FAMILY MEMBER 3C-RELATED"/>
    <property type="match status" value="1"/>
</dbReference>
<organism evidence="2 3">
    <name type="scientific">Amniculicola lignicola CBS 123094</name>
    <dbReference type="NCBI Taxonomy" id="1392246"/>
    <lineage>
        <taxon>Eukaryota</taxon>
        <taxon>Fungi</taxon>
        <taxon>Dikarya</taxon>
        <taxon>Ascomycota</taxon>
        <taxon>Pezizomycotina</taxon>
        <taxon>Dothideomycetes</taxon>
        <taxon>Pleosporomycetidae</taxon>
        <taxon>Pleosporales</taxon>
        <taxon>Amniculicolaceae</taxon>
        <taxon>Amniculicola</taxon>
    </lineage>
</organism>
<dbReference type="Gene3D" id="1.25.40.20">
    <property type="entry name" value="Ankyrin repeat-containing domain"/>
    <property type="match status" value="4"/>
</dbReference>
<dbReference type="InterPro" id="IPR002110">
    <property type="entry name" value="Ankyrin_rpt"/>
</dbReference>
<evidence type="ECO:0000313" key="3">
    <source>
        <dbReference type="Proteomes" id="UP000799779"/>
    </source>
</evidence>
<evidence type="ECO:0008006" key="4">
    <source>
        <dbReference type="Google" id="ProtNLM"/>
    </source>
</evidence>
<accession>A0A6A5WJA4</accession>
<dbReference type="SUPFAM" id="SSF48403">
    <property type="entry name" value="Ankyrin repeat"/>
    <property type="match status" value="3"/>
</dbReference>
<dbReference type="InterPro" id="IPR036770">
    <property type="entry name" value="Ankyrin_rpt-contain_sf"/>
</dbReference>
<gene>
    <name evidence="2" type="ORF">P154DRAFT_622282</name>
</gene>
<feature type="repeat" description="ANK" evidence="1">
    <location>
        <begin position="958"/>
        <end position="990"/>
    </location>
</feature>
<keyword evidence="1" id="KW-0040">ANK repeat</keyword>
<sequence>MNDKRSLQQLVEDAGITPVFVRQPCLLAPTQSAVVASEGDHILARSLLVEHRKNNPEYKDPSKQLKRIFKTAKEKERQQDVTQWEFSQDEVDQVLSALIDKPTTTPGLVQAFLGLGAKVNFVEMSNEKKNKGIKKSDAVARRRSTILQRAATTRRADSVSLLASSGADQTTLDEGLKVSLMANDQLCTQELLRHGADLNKYPNALADAVRSNDQNLIRLFLRAPKALRPEIVSSCLPAAVQQKSASILSLLIGHGANPNFDGASAFQMAIVTAEYRIAVSIAAGPIPLTVPSLQAALEPTLKLPTAQQIRDFLRLLLSCGLPPDNPSLPGLLVTATKRNDTVIAQLLIDYGVPTSFNEAECLKNAISMKNWVLVDAILNTPLTPAHASSALAFLPLNESIPDRTRIIEKFVQRGASGPPLERWLVRAVEEGDSSLMDLLLNAGAPAESSNAKAIYVAVARKDMQSLRKLLASRPSPAALAKTFPLLRQSYTPSERLDTSRLLLAHGAYGAEVDTALIEAVSDISSMRDQVLIEELIRGRADANAENGKAVQLAALQGDIPVLQLLCRGKLSSHTTSLALPKAFGTGRSRHEKTLLVFGTLFVNPVEDVSALETLQIAINDGPQNLDIISRLIGANAKLSIPAFQYTTALADLHKKVAILENLLKMGIPQASLDEALISETRQALASNDTSVLQLLLAHGASVNYNDGESLSLAVGAASSAVTRLLLYGKEYPLRATTTKAFRALFQNFGRDNYPKRADISSELLNRGVEQPAIDYALRTVLDPANQNSDTESLVDLLLQHQANVNVADGVCFVFAAQMKAYSIFEKLLAHKADFGTIVPALIQAKLPESTLTTSLDLCFNHGCTSDHLERSGRGFLNRPSIVLAVQNYPRCESLIKLLLDHGCNPDSTTTDILEPAIGEETVPVLVWALSQPRKMTSSPVIITLLSAGASPTRTSSLSEISPIALAAREGRQDIVQELLNKGADPSIRDKWNRSALFFASSTSVASIAELLSAHALKDDGSLHEAARCLQLDIARTLVSQGHHPNFPSRLHHGRNALGELCLNADASNGAQRTKLRQLIRLFLDSGASAKFKARNEKSAVLLALDNVHNPLEVTEALLETELWEDLNDEKHMYHDPSGLWFSPIKYVELMPDHSRARQKKDLIELLQDKGCEPKYYSEHAEQPAGAVGMPAPIARLADRQKEHQLSLKLAKEVSEHTRMLEETSHRDVLRRKQEQQDAEMASAAIVQSQWQTLEQSKHEFEMQRVRSAERMKRSEKVAWHNLQLEQERDFASQRAQIDERKASMTYAQEEQLRMARQAELEHRAGLEKKALTEKEQMFERNVTRQKALTQRLDESAQLHARLRQDRPAIEGAQWGSVD</sequence>
<reference evidence="2" key="1">
    <citation type="journal article" date="2020" name="Stud. Mycol.">
        <title>101 Dothideomycetes genomes: a test case for predicting lifestyles and emergence of pathogens.</title>
        <authorList>
            <person name="Haridas S."/>
            <person name="Albert R."/>
            <person name="Binder M."/>
            <person name="Bloem J."/>
            <person name="Labutti K."/>
            <person name="Salamov A."/>
            <person name="Andreopoulos B."/>
            <person name="Baker S."/>
            <person name="Barry K."/>
            <person name="Bills G."/>
            <person name="Bluhm B."/>
            <person name="Cannon C."/>
            <person name="Castanera R."/>
            <person name="Culley D."/>
            <person name="Daum C."/>
            <person name="Ezra D."/>
            <person name="Gonzalez J."/>
            <person name="Henrissat B."/>
            <person name="Kuo A."/>
            <person name="Liang C."/>
            <person name="Lipzen A."/>
            <person name="Lutzoni F."/>
            <person name="Magnuson J."/>
            <person name="Mondo S."/>
            <person name="Nolan M."/>
            <person name="Ohm R."/>
            <person name="Pangilinan J."/>
            <person name="Park H.-J."/>
            <person name="Ramirez L."/>
            <person name="Alfaro M."/>
            <person name="Sun H."/>
            <person name="Tritt A."/>
            <person name="Yoshinaga Y."/>
            <person name="Zwiers L.-H."/>
            <person name="Turgeon B."/>
            <person name="Goodwin S."/>
            <person name="Spatafora J."/>
            <person name="Crous P."/>
            <person name="Grigoriev I."/>
        </authorList>
    </citation>
    <scope>NUCLEOTIDE SEQUENCE</scope>
    <source>
        <strain evidence="2">CBS 123094</strain>
    </source>
</reference>